<evidence type="ECO:0000256" key="3">
    <source>
        <dbReference type="ARBA" id="ARBA00023136"/>
    </source>
</evidence>
<dbReference type="InterPro" id="IPR006581">
    <property type="entry name" value="VPS10"/>
</dbReference>
<evidence type="ECO:0000256" key="6">
    <source>
        <dbReference type="SAM" id="Phobius"/>
    </source>
</evidence>
<dbReference type="InterPro" id="IPR015943">
    <property type="entry name" value="WD40/YVTN_repeat-like_dom_sf"/>
</dbReference>
<keyword evidence="7" id="KW-0732">Signal</keyword>
<dbReference type="PANTHER" id="PTHR12106:SF27">
    <property type="entry name" value="SORTILIN-RELATED RECEPTOR"/>
    <property type="match status" value="1"/>
</dbReference>
<dbReference type="Gene3D" id="3.30.60.270">
    <property type="match status" value="1"/>
</dbReference>
<dbReference type="Pfam" id="PF15901">
    <property type="entry name" value="Sortilin_C"/>
    <property type="match status" value="1"/>
</dbReference>
<feature type="domain" description="VPS10" evidence="8">
    <location>
        <begin position="50"/>
        <end position="730"/>
    </location>
</feature>
<dbReference type="InterPro" id="IPR031778">
    <property type="entry name" value="Sortilin_N"/>
</dbReference>
<evidence type="ECO:0000256" key="2">
    <source>
        <dbReference type="ARBA" id="ARBA00022737"/>
    </source>
</evidence>
<dbReference type="STRING" id="1169540.A0A0G4GPY8"/>
<keyword evidence="10" id="KW-1185">Reference proteome</keyword>
<evidence type="ECO:0000256" key="1">
    <source>
        <dbReference type="ARBA" id="ARBA00004370"/>
    </source>
</evidence>
<accession>A0A0G4GPY8</accession>
<dbReference type="InterPro" id="IPR031777">
    <property type="entry name" value="Sortilin_C"/>
</dbReference>
<feature type="chain" id="PRO_5005190315" description="VPS10 domain-containing protein" evidence="7">
    <location>
        <begin position="22"/>
        <end position="945"/>
    </location>
</feature>
<keyword evidence="6" id="KW-0812">Transmembrane</keyword>
<feature type="region of interest" description="Disordered" evidence="5">
    <location>
        <begin position="371"/>
        <end position="417"/>
    </location>
</feature>
<dbReference type="PhylomeDB" id="A0A0G4GPY8"/>
<dbReference type="FunFam" id="2.10.70.80:FF:000005">
    <property type="entry name" value="Sortilin"/>
    <property type="match status" value="1"/>
</dbReference>
<keyword evidence="2" id="KW-0677">Repeat</keyword>
<dbReference type="GO" id="GO:0005794">
    <property type="term" value="C:Golgi apparatus"/>
    <property type="evidence" value="ECO:0007669"/>
    <property type="project" value="TreeGrafter"/>
</dbReference>
<proteinExistence type="predicted"/>
<evidence type="ECO:0000313" key="9">
    <source>
        <dbReference type="EMBL" id="CEM32428.1"/>
    </source>
</evidence>
<dbReference type="InParanoid" id="A0A0G4GPY8"/>
<dbReference type="OMA" id="FAPFYSV"/>
<dbReference type="InterPro" id="IPR050310">
    <property type="entry name" value="VPS10-sortilin"/>
</dbReference>
<keyword evidence="4" id="KW-0325">Glycoprotein</keyword>
<keyword evidence="3 6" id="KW-0472">Membrane</keyword>
<dbReference type="EMBL" id="CDMY01000752">
    <property type="protein sequence ID" value="CEM32428.1"/>
    <property type="molecule type" value="Genomic_DNA"/>
</dbReference>
<dbReference type="Gene3D" id="2.130.10.10">
    <property type="entry name" value="YVTN repeat-like/Quinoprotein amine dehydrogenase"/>
    <property type="match status" value="1"/>
</dbReference>
<evidence type="ECO:0000259" key="8">
    <source>
        <dbReference type="SMART" id="SM00602"/>
    </source>
</evidence>
<dbReference type="Gene3D" id="2.10.70.80">
    <property type="match status" value="1"/>
</dbReference>
<name>A0A0G4GPY8_VITBC</name>
<keyword evidence="6" id="KW-1133">Transmembrane helix</keyword>
<evidence type="ECO:0000256" key="7">
    <source>
        <dbReference type="SAM" id="SignalP"/>
    </source>
</evidence>
<feature type="region of interest" description="Disordered" evidence="5">
    <location>
        <begin position="919"/>
        <end position="945"/>
    </location>
</feature>
<evidence type="ECO:0000256" key="4">
    <source>
        <dbReference type="ARBA" id="ARBA00023180"/>
    </source>
</evidence>
<dbReference type="SUPFAM" id="SSF110296">
    <property type="entry name" value="Oligoxyloglucan reducing end-specific cellobiohydrolase"/>
    <property type="match status" value="1"/>
</dbReference>
<feature type="compositionally biased region" description="Acidic residues" evidence="5">
    <location>
        <begin position="388"/>
        <end position="399"/>
    </location>
</feature>
<dbReference type="GO" id="GO:0006892">
    <property type="term" value="P:post-Golgi vesicle-mediated transport"/>
    <property type="evidence" value="ECO:0007669"/>
    <property type="project" value="TreeGrafter"/>
</dbReference>
<feature type="transmembrane region" description="Helical" evidence="6">
    <location>
        <begin position="734"/>
        <end position="755"/>
    </location>
</feature>
<feature type="compositionally biased region" description="Basic and acidic residues" evidence="5">
    <location>
        <begin position="402"/>
        <end position="417"/>
    </location>
</feature>
<feature type="signal peptide" evidence="7">
    <location>
        <begin position="1"/>
        <end position="21"/>
    </location>
</feature>
<protein>
    <recommendedName>
        <fullName evidence="8">VPS10 domain-containing protein</fullName>
    </recommendedName>
</protein>
<comment type="subcellular location">
    <subcellularLocation>
        <location evidence="1">Membrane</location>
    </subcellularLocation>
</comment>
<organism evidence="9 10">
    <name type="scientific">Vitrella brassicaformis (strain CCMP3155)</name>
    <dbReference type="NCBI Taxonomy" id="1169540"/>
    <lineage>
        <taxon>Eukaryota</taxon>
        <taxon>Sar</taxon>
        <taxon>Alveolata</taxon>
        <taxon>Colpodellida</taxon>
        <taxon>Vitrellaceae</taxon>
        <taxon>Vitrella</taxon>
    </lineage>
</organism>
<feature type="compositionally biased region" description="Polar residues" evidence="5">
    <location>
        <begin position="825"/>
        <end position="837"/>
    </location>
</feature>
<dbReference type="GO" id="GO:0016020">
    <property type="term" value="C:membrane"/>
    <property type="evidence" value="ECO:0007669"/>
    <property type="project" value="UniProtKB-SubCell"/>
</dbReference>
<gene>
    <name evidence="9" type="ORF">Vbra_10209</name>
</gene>
<dbReference type="SMART" id="SM00602">
    <property type="entry name" value="VPS10"/>
    <property type="match status" value="1"/>
</dbReference>
<dbReference type="OrthoDB" id="443634at2759"/>
<sequence>MIALGVLALLAASALPQPVRAQLGERKVMITETSFDSTIESIKWAGHDRRTVLLRTLKKRLYRSDNAGKDWTEITSHLIGDEESGGASMLVDSVVVSSVQPSIVLVVGSHHTHFISEDAARTFRRLKQRTPIHSWVFHPKRPTWALLSTWPDSCKEKRGQAITLVTGDASPCVHMLYVTKDLGRTFELVTAYVVQFSWGDVKSGHFDRIYVTSWRHKHGDQPKFSAWSHDVHFSHTENFGKSMHRLVHGGNKFLVSNGYIFVAVVDDIEKQTVKMMVSNDGAKTFHQAAMSLELQERSYTILDTSSGVVMIHANHGDQAERTGTGNVYVSDAAGLRYSLTLANNVRNRAGECEFDRIRSLDGVYIANFKDDPNNAGKLPNESRKEQEDASYEEEEDEATETQVDRRRGPDARAKSEDVVRTAISFDKGSAWRYLVAPTVDSRGQKIDCPPDRCWLHLHGVTNHHKYAPFYAVDSAVGLIIGTGNIGPHLRFEQDDVNTYLSRDGGQTWVEAHKGSYIYEFGDHGGLIVMADDIKYTKQVVFSWNEGQSWYDFDLGQYPLEVDNIVIEPNMTSMEFLLYGSRADTGVLYYLDFKALGQPQCSGVWAADSVSSDYETWTPTDGRRNDRCVLGRQITYTRRKQTSECFNGRDFDRPVERKACACTQEDFQCEMGFTRRVGSMECVPDDPKLTTANCTSGGIFYGSAYRKIPGDICEGGWVPPPVAVPCPHTSPFGKGAYLVLLVLLVLAILLAISTWLSRHPQYGSIFSRYGFDPFAHIKYTVIRSSKRPGATQMDGFGDDDTDLSFIGDSAVPKPPPPLPPVPSSPNTHSDTHSLTWTPSLCPLLPIHPPQIRGGATNRSPGGDKNFSPTRRGASVGWRGGGGEDNKSAAEDEVRDLLCMEGGEAPGARAYSRRAGLAAANEMVPRLPPPPTGSQPLTEMDSNSNLL</sequence>
<dbReference type="PANTHER" id="PTHR12106">
    <property type="entry name" value="SORTILIN RELATED"/>
    <property type="match status" value="1"/>
</dbReference>
<feature type="region of interest" description="Disordered" evidence="5">
    <location>
        <begin position="806"/>
        <end position="888"/>
    </location>
</feature>
<dbReference type="VEuPathDB" id="CryptoDB:Vbra_10209"/>
<dbReference type="Pfam" id="PF15902">
    <property type="entry name" value="Sortilin-Vps10"/>
    <property type="match status" value="1"/>
</dbReference>
<dbReference type="AlphaFoldDB" id="A0A0G4GPY8"/>
<evidence type="ECO:0000313" key="10">
    <source>
        <dbReference type="Proteomes" id="UP000041254"/>
    </source>
</evidence>
<evidence type="ECO:0000256" key="5">
    <source>
        <dbReference type="SAM" id="MobiDB-lite"/>
    </source>
</evidence>
<feature type="compositionally biased region" description="Polar residues" evidence="5">
    <location>
        <begin position="932"/>
        <end position="945"/>
    </location>
</feature>
<dbReference type="FunCoup" id="A0A0G4GPY8">
    <property type="interactions" value="3"/>
</dbReference>
<dbReference type="Proteomes" id="UP000041254">
    <property type="component" value="Unassembled WGS sequence"/>
</dbReference>
<feature type="compositionally biased region" description="Pro residues" evidence="5">
    <location>
        <begin position="811"/>
        <end position="822"/>
    </location>
</feature>
<reference evidence="9 10" key="1">
    <citation type="submission" date="2014-11" db="EMBL/GenBank/DDBJ databases">
        <authorList>
            <person name="Zhu J."/>
            <person name="Qi W."/>
            <person name="Song R."/>
        </authorList>
    </citation>
    <scope>NUCLEOTIDE SEQUENCE [LARGE SCALE GENOMIC DNA]</scope>
</reference>